<dbReference type="SUPFAM" id="SSF54909">
    <property type="entry name" value="Dimeric alpha+beta barrel"/>
    <property type="match status" value="1"/>
</dbReference>
<dbReference type="InterPro" id="IPR007138">
    <property type="entry name" value="ABM_dom"/>
</dbReference>
<keyword evidence="3" id="KW-1185">Reference proteome</keyword>
<dbReference type="Proteomes" id="UP000597444">
    <property type="component" value="Unassembled WGS sequence"/>
</dbReference>
<comment type="caution">
    <text evidence="2">The sequence shown here is derived from an EMBL/GenBank/DDBJ whole genome shotgun (WGS) entry which is preliminary data.</text>
</comment>
<evidence type="ECO:0000313" key="2">
    <source>
        <dbReference type="EMBL" id="GHP00968.1"/>
    </source>
</evidence>
<sequence>MHARATFTQVQPDKLDEAIRIYHDSIVPAAKQQRGFKNLLLLTDRTSGKCITISTWETEADLKANEDSGYYKQQLDKLAPYLSGSATRDIYEVSEAVMAMQ</sequence>
<dbReference type="InterPro" id="IPR011008">
    <property type="entry name" value="Dimeric_a/b-barrel"/>
</dbReference>
<gene>
    <name evidence="2" type="ORF">KSF_110150</name>
</gene>
<dbReference type="RefSeq" id="WP_220211544.1">
    <property type="nucleotide sequence ID" value="NZ_BNJK01000004.1"/>
</dbReference>
<feature type="domain" description="ABM" evidence="1">
    <location>
        <begin position="5"/>
        <end position="73"/>
    </location>
</feature>
<reference evidence="2" key="1">
    <citation type="submission" date="2020-10" db="EMBL/GenBank/DDBJ databases">
        <title>Taxonomic study of unclassified bacteria belonging to the class Ktedonobacteria.</title>
        <authorList>
            <person name="Yabe S."/>
            <person name="Wang C.M."/>
            <person name="Zheng Y."/>
            <person name="Sakai Y."/>
            <person name="Cavaletti L."/>
            <person name="Monciardini P."/>
            <person name="Donadio S."/>
        </authorList>
    </citation>
    <scope>NUCLEOTIDE SEQUENCE</scope>
    <source>
        <strain evidence="2">ID150040</strain>
    </source>
</reference>
<evidence type="ECO:0000259" key="1">
    <source>
        <dbReference type="Pfam" id="PF03992"/>
    </source>
</evidence>
<dbReference type="EMBL" id="BNJK01000004">
    <property type="protein sequence ID" value="GHP00968.1"/>
    <property type="molecule type" value="Genomic_DNA"/>
</dbReference>
<dbReference type="Gene3D" id="3.30.70.100">
    <property type="match status" value="1"/>
</dbReference>
<protein>
    <recommendedName>
        <fullName evidence="1">ABM domain-containing protein</fullName>
    </recommendedName>
</protein>
<organism evidence="2 3">
    <name type="scientific">Reticulibacter mediterranei</name>
    <dbReference type="NCBI Taxonomy" id="2778369"/>
    <lineage>
        <taxon>Bacteria</taxon>
        <taxon>Bacillati</taxon>
        <taxon>Chloroflexota</taxon>
        <taxon>Ktedonobacteria</taxon>
        <taxon>Ktedonobacterales</taxon>
        <taxon>Reticulibacteraceae</taxon>
        <taxon>Reticulibacter</taxon>
    </lineage>
</organism>
<accession>A0A8J3NB05</accession>
<dbReference type="Pfam" id="PF03992">
    <property type="entry name" value="ABM"/>
    <property type="match status" value="1"/>
</dbReference>
<name>A0A8J3NB05_9CHLR</name>
<proteinExistence type="predicted"/>
<evidence type="ECO:0000313" key="3">
    <source>
        <dbReference type="Proteomes" id="UP000597444"/>
    </source>
</evidence>
<dbReference type="AlphaFoldDB" id="A0A8J3NB05"/>